<dbReference type="OrthoDB" id="10025010at2759"/>
<protein>
    <recommendedName>
        <fullName evidence="2">Right handed beta helix domain-containing protein</fullName>
    </recommendedName>
</protein>
<dbReference type="InterPro" id="IPR039448">
    <property type="entry name" value="Beta_helix"/>
</dbReference>
<dbReference type="InterPro" id="IPR012334">
    <property type="entry name" value="Pectin_lyas_fold"/>
</dbReference>
<feature type="domain" description="Right handed beta helix" evidence="2">
    <location>
        <begin position="408"/>
        <end position="559"/>
    </location>
</feature>
<accession>A0A815JFS0</accession>
<proteinExistence type="predicted"/>
<dbReference type="InterPro" id="IPR006626">
    <property type="entry name" value="PbH1"/>
</dbReference>
<feature type="chain" id="PRO_5035607164" description="Right handed beta helix domain-containing protein" evidence="1">
    <location>
        <begin position="25"/>
        <end position="712"/>
    </location>
</feature>
<dbReference type="SUPFAM" id="SSF51126">
    <property type="entry name" value="Pectin lyase-like"/>
    <property type="match status" value="1"/>
</dbReference>
<dbReference type="PANTHER" id="PTHR36453:SF1">
    <property type="entry name" value="RIGHT HANDED BETA HELIX DOMAIN-CONTAINING PROTEIN"/>
    <property type="match status" value="1"/>
</dbReference>
<gene>
    <name evidence="4" type="ORF">EDS130_LOCUS34811</name>
    <name evidence="3" type="ORF">XAT740_LOCUS32786</name>
</gene>
<evidence type="ECO:0000313" key="6">
    <source>
        <dbReference type="Proteomes" id="UP000663852"/>
    </source>
</evidence>
<dbReference type="Gene3D" id="2.160.20.10">
    <property type="entry name" value="Single-stranded right-handed beta-helix, Pectin lyase-like"/>
    <property type="match status" value="1"/>
</dbReference>
<reference evidence="4" key="1">
    <citation type="submission" date="2021-02" db="EMBL/GenBank/DDBJ databases">
        <authorList>
            <person name="Nowell W R."/>
        </authorList>
    </citation>
    <scope>NUCLEOTIDE SEQUENCE</scope>
</reference>
<dbReference type="Pfam" id="PF13229">
    <property type="entry name" value="Beta_helix"/>
    <property type="match status" value="1"/>
</dbReference>
<dbReference type="Proteomes" id="UP000663828">
    <property type="component" value="Unassembled WGS sequence"/>
</dbReference>
<sequence>MKTTIHRFLLLSILFISKLCQSSAVHEDLYVVPSPVIGNGDGTLASPYSSLQQALQHVESERIRTNTTSLSRTTVHLYPTYHFVNTVHITQAHNRIRLTTMTEEYATLFDELFTREKSHQRLKQAVISGGMPVTGWTHVSGNVYSAVVPSPLFVNQLFVNNQRIVRTRIPTNFSEYLQYAAPLNDSIQSRYGFQYVPGQFNYTSLSDAMVIIYHSWTESHHYIDRLIPSNNTIFFTNPSQYPIGEFTQQAQRRFHIENLCEALVANSFCFVNETKTVFLMTDGSYDPTTAQIITSVQEIVVSLVSNSTTDPVRDFIVDNIAIQHGAWHIGRTEQANSASAAFLTSVAFFIANATSITISNVEISHTGSYGLRLREGTSNIVFMNSLINDTGAGGVWVGDWATSPSILANSNKILSNEISYGGNVFPSAVGVLVFRAYDIIIADNSIHHHRYNGVSVGSQNGYDESFTWKILIIGNYIYTIGQHILCDQGGIYTIGIQPGTIIHGNVIKNVYSYAVYMWGIYLDDGASNILVSNNVVYNTGWSSLFQHYGANNTIVNNVFARASLIEPPHPGDAFPDGDVRIQLAENHTSWTYTRNIVYDVYQGANHSAYKTDPHVTSISNNNVYFNPYGTLLLFGPDKVPFDEWQKAGHDNGSVMADPLFLGDVNQCDFFTVKPNSPAAELGFVNLTKPSQWSPGCDDGGGEAQISNQFYRW</sequence>
<evidence type="ECO:0000259" key="2">
    <source>
        <dbReference type="Pfam" id="PF13229"/>
    </source>
</evidence>
<dbReference type="EMBL" id="CAJNOJ010000296">
    <property type="protein sequence ID" value="CAF1378939.1"/>
    <property type="molecule type" value="Genomic_DNA"/>
</dbReference>
<dbReference type="AlphaFoldDB" id="A0A815JFS0"/>
<name>A0A815JFS0_ADIRI</name>
<dbReference type="InterPro" id="IPR011050">
    <property type="entry name" value="Pectin_lyase_fold/virulence"/>
</dbReference>
<dbReference type="SMART" id="SM00710">
    <property type="entry name" value="PbH1"/>
    <property type="match status" value="7"/>
</dbReference>
<dbReference type="EMBL" id="CAJNOR010003084">
    <property type="protein sequence ID" value="CAF1375641.1"/>
    <property type="molecule type" value="Genomic_DNA"/>
</dbReference>
<organism evidence="4 6">
    <name type="scientific">Adineta ricciae</name>
    <name type="common">Rotifer</name>
    <dbReference type="NCBI Taxonomy" id="249248"/>
    <lineage>
        <taxon>Eukaryota</taxon>
        <taxon>Metazoa</taxon>
        <taxon>Spiralia</taxon>
        <taxon>Gnathifera</taxon>
        <taxon>Rotifera</taxon>
        <taxon>Eurotatoria</taxon>
        <taxon>Bdelloidea</taxon>
        <taxon>Adinetida</taxon>
        <taxon>Adinetidae</taxon>
        <taxon>Adineta</taxon>
    </lineage>
</organism>
<comment type="caution">
    <text evidence="4">The sequence shown here is derived from an EMBL/GenBank/DDBJ whole genome shotgun (WGS) entry which is preliminary data.</text>
</comment>
<dbReference type="Proteomes" id="UP000663852">
    <property type="component" value="Unassembled WGS sequence"/>
</dbReference>
<feature type="signal peptide" evidence="1">
    <location>
        <begin position="1"/>
        <end position="24"/>
    </location>
</feature>
<evidence type="ECO:0000313" key="4">
    <source>
        <dbReference type="EMBL" id="CAF1378939.1"/>
    </source>
</evidence>
<evidence type="ECO:0000313" key="3">
    <source>
        <dbReference type="EMBL" id="CAF1375641.1"/>
    </source>
</evidence>
<keyword evidence="5" id="KW-1185">Reference proteome</keyword>
<evidence type="ECO:0000313" key="5">
    <source>
        <dbReference type="Proteomes" id="UP000663828"/>
    </source>
</evidence>
<evidence type="ECO:0000256" key="1">
    <source>
        <dbReference type="SAM" id="SignalP"/>
    </source>
</evidence>
<keyword evidence="1" id="KW-0732">Signal</keyword>
<dbReference type="PANTHER" id="PTHR36453">
    <property type="entry name" value="SECRETED PROTEIN-RELATED"/>
    <property type="match status" value="1"/>
</dbReference>